<feature type="compositionally biased region" description="Low complexity" evidence="1">
    <location>
        <begin position="50"/>
        <end position="95"/>
    </location>
</feature>
<organism evidence="2 3">
    <name type="scientific">Micromonospora rifamycinica</name>
    <dbReference type="NCBI Taxonomy" id="291594"/>
    <lineage>
        <taxon>Bacteria</taxon>
        <taxon>Bacillati</taxon>
        <taxon>Actinomycetota</taxon>
        <taxon>Actinomycetes</taxon>
        <taxon>Micromonosporales</taxon>
        <taxon>Micromonosporaceae</taxon>
        <taxon>Micromonospora</taxon>
    </lineage>
</organism>
<sequence length="206" mass="20754">MTRHCPNGGWVLLREPNGVDARPRGMRALGPAFAAVAVVVGLLTGCSAADPDSPAPSPAATTGSPVPTAGEPSVGGPSVSGTAPTAGGPTDGTAALRITLTRSGGFAGNRDTVTVEPDGRWTTTDRAGATRTGRLEPTQLDRLRALAGPAARERDSPPDAACADTFAYRLTIGTHSVDWTDCPSGPPPPAAAHDLATLLLQTTTTG</sequence>
<proteinExistence type="predicted"/>
<evidence type="ECO:0000256" key="1">
    <source>
        <dbReference type="SAM" id="MobiDB-lite"/>
    </source>
</evidence>
<accession>A0A1C5K3G9</accession>
<evidence type="ECO:0000313" key="2">
    <source>
        <dbReference type="EMBL" id="SCG77323.1"/>
    </source>
</evidence>
<evidence type="ECO:0000313" key="3">
    <source>
        <dbReference type="Proteomes" id="UP000198226"/>
    </source>
</evidence>
<dbReference type="AlphaFoldDB" id="A0A1C5K3G9"/>
<reference evidence="3" key="1">
    <citation type="submission" date="2016-06" db="EMBL/GenBank/DDBJ databases">
        <authorList>
            <person name="Varghese N."/>
            <person name="Submissions Spin"/>
        </authorList>
    </citation>
    <scope>NUCLEOTIDE SEQUENCE [LARGE SCALE GENOMIC DNA]</scope>
    <source>
        <strain evidence="3">DSM 44983</strain>
    </source>
</reference>
<feature type="region of interest" description="Disordered" evidence="1">
    <location>
        <begin position="1"/>
        <end position="21"/>
    </location>
</feature>
<keyword evidence="3" id="KW-1185">Reference proteome</keyword>
<dbReference type="Proteomes" id="UP000198226">
    <property type="component" value="Chromosome I"/>
</dbReference>
<protein>
    <submittedName>
        <fullName evidence="2">Uncharacterized protein</fullName>
    </submittedName>
</protein>
<gene>
    <name evidence="2" type="ORF">GA0070623_4225</name>
</gene>
<name>A0A1C5K3G9_9ACTN</name>
<feature type="compositionally biased region" description="Low complexity" evidence="1">
    <location>
        <begin position="120"/>
        <end position="132"/>
    </location>
</feature>
<dbReference type="EMBL" id="LT607752">
    <property type="protein sequence ID" value="SCG77323.1"/>
    <property type="molecule type" value="Genomic_DNA"/>
</dbReference>
<feature type="region of interest" description="Disordered" evidence="1">
    <location>
        <begin position="50"/>
        <end position="134"/>
    </location>
</feature>